<dbReference type="EMBL" id="MH908920">
    <property type="protein sequence ID" value="AYM54287.1"/>
    <property type="molecule type" value="Genomic_DNA"/>
</dbReference>
<keyword evidence="1" id="KW-1133">Transmembrane helix</keyword>
<dbReference type="PROSITE" id="PS50035">
    <property type="entry name" value="PLD"/>
    <property type="match status" value="1"/>
</dbReference>
<dbReference type="SMART" id="SM00155">
    <property type="entry name" value="PLDc"/>
    <property type="match status" value="2"/>
</dbReference>
<protein>
    <submittedName>
        <fullName evidence="3">Phospholipase</fullName>
    </submittedName>
</protein>
<dbReference type="AlphaFoldDB" id="A0A3S7UZX4"/>
<reference evidence="3" key="1">
    <citation type="journal article" date="2018" name="J. Ind. Microbiol. Biotechnol.">
        <title>Genome mining reveals uncommon alkylpyrones as type III PKS products from myxobacteria.</title>
        <authorList>
            <person name="Hug J.J."/>
            <person name="Panter F."/>
            <person name="Krug D."/>
            <person name="Muller R."/>
        </authorList>
    </citation>
    <scope>NUCLEOTIDE SEQUENCE</scope>
    <source>
        <strain evidence="3">So ce1128</strain>
    </source>
</reference>
<dbReference type="Gene3D" id="3.30.870.10">
    <property type="entry name" value="Endonuclease Chain A"/>
    <property type="match status" value="2"/>
</dbReference>
<dbReference type="CDD" id="cd09110">
    <property type="entry name" value="PLDc_CLS_1"/>
    <property type="match status" value="1"/>
</dbReference>
<evidence type="ECO:0000313" key="3">
    <source>
        <dbReference type="EMBL" id="AYM54287.1"/>
    </source>
</evidence>
<proteinExistence type="predicted"/>
<dbReference type="GO" id="GO:0030572">
    <property type="term" value="F:phosphatidyltransferase activity"/>
    <property type="evidence" value="ECO:0007669"/>
    <property type="project" value="UniProtKB-ARBA"/>
</dbReference>
<feature type="domain" description="PLD phosphodiesterase" evidence="2">
    <location>
        <begin position="339"/>
        <end position="366"/>
    </location>
</feature>
<feature type="transmembrane region" description="Helical" evidence="1">
    <location>
        <begin position="451"/>
        <end position="470"/>
    </location>
</feature>
<dbReference type="GO" id="GO:0032049">
    <property type="term" value="P:cardiolipin biosynthetic process"/>
    <property type="evidence" value="ECO:0007669"/>
    <property type="project" value="UniProtKB-ARBA"/>
</dbReference>
<dbReference type="Pfam" id="PF13091">
    <property type="entry name" value="PLDc_2"/>
    <property type="match status" value="2"/>
</dbReference>
<feature type="transmembrane region" description="Helical" evidence="1">
    <location>
        <begin position="476"/>
        <end position="495"/>
    </location>
</feature>
<sequence>MPVTGSHPGHLIDAMRDGTRKFWHLECPMAAARAPARIAPTNAPLRPLAQQTFSRVAGAPLIAGNAVDLLIDGRANFDAWLDAIRAARSSILLENYIFADDELAREFREALSERAAAGVHVSVVRDWFGCLGASSDHFWSKLRAAGGEVRTYNPFSFTSPFGWVTRDHRKLLVVDAEVGFVSGICVSGKWLGDPARRVPPWRDTGVAVRGPAVHALAVAFADNWASLGEELPADLPVLAGVPAAVGPMDVRVVAKLPSTTGLYRLDQLIAALAQRSLWLTDAYFVGIAPYVQALAAAARDGVDVRLLVPGTSDLPAVGTLSRAGYRPLLEAGIRVYEWNGSMLHAKTAVADGRWARVGSSNLNVASWLENCEIDVAIEDEEFAGRMEAQFEEDLRGATEIVLHARRRAGQLRTRPRQQAGTGRSAAGALRLANTVGAAITNRRVLGAAEGGILLGGALLLLGSAAIALYFPRLLAWPLAVLALWSAFSLIIKYVILARRAKATASSPQAP</sequence>
<name>A0A3S7UZX4_SORCE</name>
<organism evidence="3">
    <name type="scientific">Sorangium cellulosum</name>
    <name type="common">Polyangium cellulosum</name>
    <dbReference type="NCBI Taxonomy" id="56"/>
    <lineage>
        <taxon>Bacteria</taxon>
        <taxon>Pseudomonadati</taxon>
        <taxon>Myxococcota</taxon>
        <taxon>Polyangia</taxon>
        <taxon>Polyangiales</taxon>
        <taxon>Polyangiaceae</taxon>
        <taxon>Sorangium</taxon>
    </lineage>
</organism>
<dbReference type="InterPro" id="IPR025202">
    <property type="entry name" value="PLD-like_dom"/>
</dbReference>
<dbReference type="SUPFAM" id="SSF56024">
    <property type="entry name" value="Phospholipase D/nuclease"/>
    <property type="match status" value="2"/>
</dbReference>
<dbReference type="PANTHER" id="PTHR21248">
    <property type="entry name" value="CARDIOLIPIN SYNTHASE"/>
    <property type="match status" value="1"/>
</dbReference>
<dbReference type="CDD" id="cd09159">
    <property type="entry name" value="PLDc_ybhO_like_2"/>
    <property type="match status" value="1"/>
</dbReference>
<evidence type="ECO:0000256" key="1">
    <source>
        <dbReference type="SAM" id="Phobius"/>
    </source>
</evidence>
<dbReference type="InterPro" id="IPR001736">
    <property type="entry name" value="PLipase_D/transphosphatidylase"/>
</dbReference>
<accession>A0A3S7UZX4</accession>
<keyword evidence="1" id="KW-0812">Transmembrane</keyword>
<evidence type="ECO:0000259" key="2">
    <source>
        <dbReference type="PROSITE" id="PS50035"/>
    </source>
</evidence>
<keyword evidence="1" id="KW-0472">Membrane</keyword>
<dbReference type="PANTHER" id="PTHR21248:SF22">
    <property type="entry name" value="PHOSPHOLIPASE D"/>
    <property type="match status" value="1"/>
</dbReference>